<dbReference type="OrthoDB" id="9815641at2"/>
<dbReference type="AlphaFoldDB" id="A0A1U9KNA4"/>
<dbReference type="PIRSF" id="PIRSF015601">
    <property type="entry name" value="MTase_slr0722"/>
    <property type="match status" value="1"/>
</dbReference>
<dbReference type="NCBIfam" id="NF008694">
    <property type="entry name" value="PRK11713.3-2"/>
    <property type="match status" value="1"/>
</dbReference>
<evidence type="ECO:0000256" key="7">
    <source>
        <dbReference type="ARBA" id="ARBA00022603"/>
    </source>
</evidence>
<dbReference type="PANTHER" id="PTHR30027:SF3">
    <property type="entry name" value="16S RRNA (URACIL(1498)-N(3))-METHYLTRANSFERASE"/>
    <property type="match status" value="1"/>
</dbReference>
<dbReference type="RefSeq" id="WP_077806248.1">
    <property type="nucleotide sequence ID" value="NZ_BJXS01000008.1"/>
</dbReference>
<keyword evidence="16" id="KW-1185">Reference proteome</keyword>
<dbReference type="Pfam" id="PF20260">
    <property type="entry name" value="PUA_4"/>
    <property type="match status" value="1"/>
</dbReference>
<evidence type="ECO:0000313" key="15">
    <source>
        <dbReference type="EMBL" id="AQS87273.1"/>
    </source>
</evidence>
<evidence type="ECO:0000256" key="1">
    <source>
        <dbReference type="ARBA" id="ARBA00004496"/>
    </source>
</evidence>
<dbReference type="GO" id="GO:0005737">
    <property type="term" value="C:cytoplasm"/>
    <property type="evidence" value="ECO:0007669"/>
    <property type="project" value="UniProtKB-SubCell"/>
</dbReference>
<dbReference type="InterPro" id="IPR006700">
    <property type="entry name" value="RsmE"/>
</dbReference>
<comment type="similarity">
    <text evidence="2 12">Belongs to the RNA methyltransferase RsmE family.</text>
</comment>
<dbReference type="GO" id="GO:0070042">
    <property type="term" value="F:rRNA (uridine-N3-)-methyltransferase activity"/>
    <property type="evidence" value="ECO:0007669"/>
    <property type="project" value="TreeGrafter"/>
</dbReference>
<keyword evidence="7 12" id="KW-0489">Methyltransferase</keyword>
<dbReference type="KEGG" id="nch:A0U93_04205"/>
<keyword evidence="6 12" id="KW-0698">rRNA processing</keyword>
<keyword evidence="9 12" id="KW-0949">S-adenosyl-L-methionine</keyword>
<gene>
    <name evidence="15" type="ORF">A0U93_04205</name>
</gene>
<evidence type="ECO:0000259" key="14">
    <source>
        <dbReference type="Pfam" id="PF20260"/>
    </source>
</evidence>
<reference evidence="15 16" key="1">
    <citation type="submission" date="2016-03" db="EMBL/GenBank/DDBJ databases">
        <title>Acetic acid bacteria sequencing.</title>
        <authorList>
            <person name="Brandt J."/>
            <person name="Jakob F."/>
            <person name="Vogel R.F."/>
        </authorList>
    </citation>
    <scope>NUCLEOTIDE SEQUENCE [LARGE SCALE GENOMIC DNA]</scope>
    <source>
        <strain evidence="15 16">NBRC 101099</strain>
    </source>
</reference>
<evidence type="ECO:0000256" key="11">
    <source>
        <dbReference type="ARBA" id="ARBA00047944"/>
    </source>
</evidence>
<protein>
    <recommendedName>
        <fullName evidence="4 12">Ribosomal RNA small subunit methyltransferase E</fullName>
        <ecNumber evidence="3 12">2.1.1.193</ecNumber>
    </recommendedName>
</protein>
<comment type="function">
    <text evidence="10 12">Specifically methylates the N3 position of the uracil ring of uridine 1498 (m3U1498) in 16S rRNA. Acts on the fully assembled 30S ribosomal subunit.</text>
</comment>
<dbReference type="Pfam" id="PF04452">
    <property type="entry name" value="Methyltrans_RNA"/>
    <property type="match status" value="1"/>
</dbReference>
<dbReference type="STRING" id="320497.A0U93_04205"/>
<evidence type="ECO:0000256" key="10">
    <source>
        <dbReference type="ARBA" id="ARBA00025699"/>
    </source>
</evidence>
<evidence type="ECO:0000313" key="16">
    <source>
        <dbReference type="Proteomes" id="UP000188604"/>
    </source>
</evidence>
<sequence length="248" mass="26941">MQDSPRLFIDSATIAPLAEGTTLDLAPGHARYLGTVLRLGPEAPVRIFNERDGEWSGVLTAIRKDRGTLRVTHQTRMPMATTGPILVFAPLKRDATDLVIRMGTELGVSRFMPVTTARTNTHRVNTTRWHAIAVEAAEQCERLDVPVIDELRALSAVVSAWPSAGTLYAAVERHRVATPTARQRQVGGGDGLLIGPEGGFSPEETQWLLTQDRIEALSLGTLILRADTAACAGLAYLTLHRESSVETE</sequence>
<comment type="subcellular location">
    <subcellularLocation>
        <location evidence="1 12">Cytoplasm</location>
    </subcellularLocation>
</comment>
<dbReference type="CDD" id="cd18084">
    <property type="entry name" value="RsmE-like"/>
    <property type="match status" value="1"/>
</dbReference>
<accession>A0A1U9KNA4</accession>
<proteinExistence type="inferred from homology"/>
<evidence type="ECO:0000259" key="13">
    <source>
        <dbReference type="Pfam" id="PF04452"/>
    </source>
</evidence>
<comment type="catalytic activity">
    <reaction evidence="11 12">
        <text>uridine(1498) in 16S rRNA + S-adenosyl-L-methionine = N(3)-methyluridine(1498) in 16S rRNA + S-adenosyl-L-homocysteine + H(+)</text>
        <dbReference type="Rhea" id="RHEA:42920"/>
        <dbReference type="Rhea" id="RHEA-COMP:10283"/>
        <dbReference type="Rhea" id="RHEA-COMP:10284"/>
        <dbReference type="ChEBI" id="CHEBI:15378"/>
        <dbReference type="ChEBI" id="CHEBI:57856"/>
        <dbReference type="ChEBI" id="CHEBI:59789"/>
        <dbReference type="ChEBI" id="CHEBI:65315"/>
        <dbReference type="ChEBI" id="CHEBI:74502"/>
        <dbReference type="EC" id="2.1.1.193"/>
    </reaction>
</comment>
<dbReference type="Proteomes" id="UP000188604">
    <property type="component" value="Chromosome"/>
</dbReference>
<feature type="domain" description="Ribosomal RNA small subunit methyltransferase E PUA-like" evidence="14">
    <location>
        <begin position="30"/>
        <end position="71"/>
    </location>
</feature>
<evidence type="ECO:0000256" key="9">
    <source>
        <dbReference type="ARBA" id="ARBA00022691"/>
    </source>
</evidence>
<dbReference type="SUPFAM" id="SSF75217">
    <property type="entry name" value="alpha/beta knot"/>
    <property type="match status" value="1"/>
</dbReference>
<dbReference type="InterPro" id="IPR046886">
    <property type="entry name" value="RsmE_MTase_dom"/>
</dbReference>
<dbReference type="InterPro" id="IPR029026">
    <property type="entry name" value="tRNA_m1G_MTases_N"/>
</dbReference>
<evidence type="ECO:0000256" key="3">
    <source>
        <dbReference type="ARBA" id="ARBA00012328"/>
    </source>
</evidence>
<keyword evidence="8 12" id="KW-0808">Transferase</keyword>
<dbReference type="NCBIfam" id="TIGR00046">
    <property type="entry name" value="RsmE family RNA methyltransferase"/>
    <property type="match status" value="1"/>
</dbReference>
<dbReference type="Gene3D" id="3.40.1280.10">
    <property type="match status" value="1"/>
</dbReference>
<dbReference type="SUPFAM" id="SSF88697">
    <property type="entry name" value="PUA domain-like"/>
    <property type="match status" value="1"/>
</dbReference>
<dbReference type="EC" id="2.1.1.193" evidence="3 12"/>
<name>A0A1U9KNA4_9PROT</name>
<dbReference type="InterPro" id="IPR029028">
    <property type="entry name" value="Alpha/beta_knot_MTases"/>
</dbReference>
<dbReference type="InterPro" id="IPR015947">
    <property type="entry name" value="PUA-like_sf"/>
</dbReference>
<dbReference type="InterPro" id="IPR046887">
    <property type="entry name" value="RsmE_PUA-like"/>
</dbReference>
<organism evidence="15 16">
    <name type="scientific">Neoasaia chiangmaiensis</name>
    <dbReference type="NCBI Taxonomy" id="320497"/>
    <lineage>
        <taxon>Bacteria</taxon>
        <taxon>Pseudomonadati</taxon>
        <taxon>Pseudomonadota</taxon>
        <taxon>Alphaproteobacteria</taxon>
        <taxon>Acetobacterales</taxon>
        <taxon>Acetobacteraceae</taxon>
        <taxon>Neoasaia</taxon>
    </lineage>
</organism>
<dbReference type="PANTHER" id="PTHR30027">
    <property type="entry name" value="RIBOSOMAL RNA SMALL SUBUNIT METHYLTRANSFERASE E"/>
    <property type="match status" value="1"/>
</dbReference>
<dbReference type="Gene3D" id="2.40.240.20">
    <property type="entry name" value="Hypothetical PUA domain-like, domain 1"/>
    <property type="match status" value="1"/>
</dbReference>
<evidence type="ECO:0000256" key="6">
    <source>
        <dbReference type="ARBA" id="ARBA00022552"/>
    </source>
</evidence>
<feature type="domain" description="Ribosomal RNA small subunit methyltransferase E methyltransferase" evidence="13">
    <location>
        <begin position="86"/>
        <end position="237"/>
    </location>
</feature>
<evidence type="ECO:0000256" key="2">
    <source>
        <dbReference type="ARBA" id="ARBA00005528"/>
    </source>
</evidence>
<evidence type="ECO:0000256" key="12">
    <source>
        <dbReference type="PIRNR" id="PIRNR015601"/>
    </source>
</evidence>
<evidence type="ECO:0000256" key="5">
    <source>
        <dbReference type="ARBA" id="ARBA00022490"/>
    </source>
</evidence>
<dbReference type="NCBIfam" id="NF008696">
    <property type="entry name" value="PRK11713.3-5"/>
    <property type="match status" value="1"/>
</dbReference>
<keyword evidence="5 12" id="KW-0963">Cytoplasm</keyword>
<evidence type="ECO:0000256" key="8">
    <source>
        <dbReference type="ARBA" id="ARBA00022679"/>
    </source>
</evidence>
<dbReference type="EMBL" id="CP014691">
    <property type="protein sequence ID" value="AQS87273.1"/>
    <property type="molecule type" value="Genomic_DNA"/>
</dbReference>
<evidence type="ECO:0000256" key="4">
    <source>
        <dbReference type="ARBA" id="ARBA00013673"/>
    </source>
</evidence>
<dbReference type="GO" id="GO:0070475">
    <property type="term" value="P:rRNA base methylation"/>
    <property type="evidence" value="ECO:0007669"/>
    <property type="project" value="TreeGrafter"/>
</dbReference>